<keyword evidence="7" id="KW-0449">Lipoprotein</keyword>
<evidence type="ECO:0000256" key="5">
    <source>
        <dbReference type="SAM" id="MobiDB-lite"/>
    </source>
</evidence>
<dbReference type="GO" id="GO:0009279">
    <property type="term" value="C:cell outer membrane"/>
    <property type="evidence" value="ECO:0007669"/>
    <property type="project" value="UniProtKB-SubCell"/>
</dbReference>
<dbReference type="Proteomes" id="UP000237968">
    <property type="component" value="Unassembled WGS sequence"/>
</dbReference>
<protein>
    <submittedName>
        <fullName evidence="7">Putative lipoprotein YiaD</fullName>
    </submittedName>
</protein>
<dbReference type="InterPro" id="IPR006665">
    <property type="entry name" value="OmpA-like"/>
</dbReference>
<dbReference type="PANTHER" id="PTHR30329:SF21">
    <property type="entry name" value="LIPOPROTEIN YIAD-RELATED"/>
    <property type="match status" value="1"/>
</dbReference>
<evidence type="ECO:0000313" key="8">
    <source>
        <dbReference type="Proteomes" id="UP000237968"/>
    </source>
</evidence>
<sequence length="187" mass="20555">MLVMALALTACGPRVFEGASAKVIASVPPPAAAEAPEEEPRVEITDDKVVIHEKIQFDYNKATIRPESDELLAEVAKVINDNPRIKKLRVEGHASAEGDHDHNLKLSQRRAKAVLDHLVARGRVDPARLESEGYGPDRPIADNETEAGREANRRVEFTILEQEYVETTTTVDPATGEETVKTQAKVE</sequence>
<dbReference type="CDD" id="cd07185">
    <property type="entry name" value="OmpA_C-like"/>
    <property type="match status" value="1"/>
</dbReference>
<keyword evidence="2 4" id="KW-0472">Membrane</keyword>
<feature type="compositionally biased region" description="Basic and acidic residues" evidence="5">
    <location>
        <begin position="178"/>
        <end position="187"/>
    </location>
</feature>
<evidence type="ECO:0000256" key="4">
    <source>
        <dbReference type="PROSITE-ProRule" id="PRU00473"/>
    </source>
</evidence>
<dbReference type="PRINTS" id="PR01021">
    <property type="entry name" value="OMPADOMAIN"/>
</dbReference>
<comment type="subcellular location">
    <subcellularLocation>
        <location evidence="1">Cell outer membrane</location>
    </subcellularLocation>
</comment>
<name>A0A2S9XED6_9BACT</name>
<dbReference type="EMBL" id="PVNK01000251">
    <property type="protein sequence ID" value="PRP91217.1"/>
    <property type="molecule type" value="Genomic_DNA"/>
</dbReference>
<proteinExistence type="predicted"/>
<dbReference type="Gene3D" id="3.30.1330.60">
    <property type="entry name" value="OmpA-like domain"/>
    <property type="match status" value="1"/>
</dbReference>
<keyword evidence="8" id="KW-1185">Reference proteome</keyword>
<dbReference type="InterPro" id="IPR036737">
    <property type="entry name" value="OmpA-like_sf"/>
</dbReference>
<organism evidence="7 8">
    <name type="scientific">Enhygromyxa salina</name>
    <dbReference type="NCBI Taxonomy" id="215803"/>
    <lineage>
        <taxon>Bacteria</taxon>
        <taxon>Pseudomonadati</taxon>
        <taxon>Myxococcota</taxon>
        <taxon>Polyangia</taxon>
        <taxon>Nannocystales</taxon>
        <taxon>Nannocystaceae</taxon>
        <taxon>Enhygromyxa</taxon>
    </lineage>
</organism>
<evidence type="ECO:0000256" key="2">
    <source>
        <dbReference type="ARBA" id="ARBA00023136"/>
    </source>
</evidence>
<dbReference type="SUPFAM" id="SSF103088">
    <property type="entry name" value="OmpA-like"/>
    <property type="match status" value="1"/>
</dbReference>
<feature type="region of interest" description="Disordered" evidence="5">
    <location>
        <begin position="128"/>
        <end position="152"/>
    </location>
</feature>
<dbReference type="PROSITE" id="PS51123">
    <property type="entry name" value="OMPA_2"/>
    <property type="match status" value="1"/>
</dbReference>
<evidence type="ECO:0000259" key="6">
    <source>
        <dbReference type="PROSITE" id="PS51123"/>
    </source>
</evidence>
<dbReference type="PANTHER" id="PTHR30329">
    <property type="entry name" value="STATOR ELEMENT OF FLAGELLAR MOTOR COMPLEX"/>
    <property type="match status" value="1"/>
</dbReference>
<gene>
    <name evidence="7" type="primary">yiaD_6</name>
    <name evidence="7" type="ORF">ENSA5_57400</name>
</gene>
<keyword evidence="3" id="KW-0998">Cell outer membrane</keyword>
<feature type="region of interest" description="Disordered" evidence="5">
    <location>
        <begin position="168"/>
        <end position="187"/>
    </location>
</feature>
<accession>A0A2S9XED6</accession>
<evidence type="ECO:0000313" key="7">
    <source>
        <dbReference type="EMBL" id="PRP91217.1"/>
    </source>
</evidence>
<feature type="domain" description="OmpA-like" evidence="6">
    <location>
        <begin position="44"/>
        <end position="163"/>
    </location>
</feature>
<comment type="caution">
    <text evidence="7">The sequence shown here is derived from an EMBL/GenBank/DDBJ whole genome shotgun (WGS) entry which is preliminary data.</text>
</comment>
<evidence type="ECO:0000256" key="1">
    <source>
        <dbReference type="ARBA" id="ARBA00004442"/>
    </source>
</evidence>
<dbReference type="Pfam" id="PF00691">
    <property type="entry name" value="OmpA"/>
    <property type="match status" value="1"/>
</dbReference>
<dbReference type="InterPro" id="IPR006664">
    <property type="entry name" value="OMP_bac"/>
</dbReference>
<reference evidence="7 8" key="1">
    <citation type="submission" date="2018-03" db="EMBL/GenBank/DDBJ databases">
        <title>Draft Genome Sequences of the Obligatory Marine Myxobacteria Enhygromyxa salina SWB005.</title>
        <authorList>
            <person name="Poehlein A."/>
            <person name="Moghaddam J.A."/>
            <person name="Harms H."/>
            <person name="Alanjari M."/>
            <person name="Koenig G.M."/>
            <person name="Daniel R."/>
            <person name="Schaeberle T.F."/>
        </authorList>
    </citation>
    <scope>NUCLEOTIDE SEQUENCE [LARGE SCALE GENOMIC DNA]</scope>
    <source>
        <strain evidence="7 8">SWB005</strain>
    </source>
</reference>
<dbReference type="InterPro" id="IPR050330">
    <property type="entry name" value="Bact_OuterMem_StrucFunc"/>
</dbReference>
<dbReference type="AlphaFoldDB" id="A0A2S9XED6"/>
<evidence type="ECO:0000256" key="3">
    <source>
        <dbReference type="ARBA" id="ARBA00023237"/>
    </source>
</evidence>